<reference evidence="4 5" key="1">
    <citation type="submission" date="2014-10" db="EMBL/GenBank/DDBJ databases">
        <title>Draft genome of the hookworm Ancylostoma caninum.</title>
        <authorList>
            <person name="Mitreva M."/>
        </authorList>
    </citation>
    <scope>NUCLEOTIDE SEQUENCE [LARGE SCALE GENOMIC DNA]</scope>
    <source>
        <strain evidence="4 5">Baltimore</strain>
    </source>
</reference>
<keyword evidence="1" id="KW-0227">DNA damage</keyword>
<dbReference type="Pfam" id="PF05970">
    <property type="entry name" value="PIF1"/>
    <property type="match status" value="1"/>
</dbReference>
<sequence length="856" mass="98046">MEWQKRGLPHCHMLLILSADAKPRNVEQVDSAIQAFLPDPNENNRLFDIVIRNTIHRRCGATDPMAPCMVNGRCSKRFPKDFRETTDIDVDGYHKYRRPNNGRTVVIGGETFTNQQVVPHKRFLLLLLNAHVNVEVCGYIQVVKYVYKYVYKGPDRASLRLLQENVSGQLNEILAYLDARYVCAPEAIHHNYQFVAFLAGQEQEALFADAHRDTTLTAWFKLNLEYEQREQDGVDLQGGIDPRTLYYYQIPEFFTFVQETRKWKIREHGTRQIGSMYTATPRDMERFSLRLLLLHRKYIHSFEDLRTIEGVVHTTFTEAARAFNLLHDDAHYGECLAEAAQFQMPFELRALFGYMLAFCDISDPQLLYDRIKTSMAEDFINRGYLPLDAESLVYYDLSDRLAILQYNLSERITPPTPHRPELEAIQDDWEYHSNKGIDLYNCLNSQQRTAADCILASFEAGRQKMHYIDGPGGSGKTYLYNIIYHILKGRHKSIICAVWTGIAASLLPERRTASSTFKLSMGSGNRECVLKREHRDAIPLKQADAIRGREGDMVDACIKNSRLWRDFETHKLFVNMRAASSGSSWCDHLMARGNGEIEQDSRRRIHLPSDLMSNGNLLDEVFGDELTNTDNLSHYAILAPRHFDVNRINEEAIDRLPGPLHEYKSIDDVVGENQDESTTYTSEFLNSLSPAGLPPHKLSLKKGAIVILLRNLDVRKGPCNGTRLIATHLRRFVLCCSIASGERKGQFVLIPRIDNYTDEGVPFRLRRRQFPIRLAFAMTIKKAQGKSLMGVGVHLGSEVFSHGQLYVALSRAKRRERVKVYSPGAHSKRTNQQTVKNMIKNSAMLRYSNKPQLLSF</sequence>
<dbReference type="STRING" id="29170.A0A368FQZ5"/>
<evidence type="ECO:0000259" key="2">
    <source>
        <dbReference type="Pfam" id="PF05970"/>
    </source>
</evidence>
<keyword evidence="1" id="KW-0378">Hydrolase</keyword>
<dbReference type="PANTHER" id="PTHR10492">
    <property type="match status" value="1"/>
</dbReference>
<comment type="caution">
    <text evidence="4">The sequence shown here is derived from an EMBL/GenBank/DDBJ whole genome shotgun (WGS) entry which is preliminary data.</text>
</comment>
<dbReference type="GO" id="GO:0006281">
    <property type="term" value="P:DNA repair"/>
    <property type="evidence" value="ECO:0007669"/>
    <property type="project" value="UniProtKB-KW"/>
</dbReference>
<dbReference type="EMBL" id="JOJR01000923">
    <property type="protein sequence ID" value="RCN33439.1"/>
    <property type="molecule type" value="Genomic_DNA"/>
</dbReference>
<proteinExistence type="inferred from homology"/>
<evidence type="ECO:0000313" key="4">
    <source>
        <dbReference type="EMBL" id="RCN33439.1"/>
    </source>
</evidence>
<dbReference type="Pfam" id="PF21530">
    <property type="entry name" value="Pif1_2B_dom"/>
    <property type="match status" value="1"/>
</dbReference>
<comment type="similarity">
    <text evidence="1">Belongs to the helicase family.</text>
</comment>
<comment type="cofactor">
    <cofactor evidence="1">
        <name>Mg(2+)</name>
        <dbReference type="ChEBI" id="CHEBI:18420"/>
    </cofactor>
</comment>
<dbReference type="GO" id="GO:0006310">
    <property type="term" value="P:DNA recombination"/>
    <property type="evidence" value="ECO:0007669"/>
    <property type="project" value="UniProtKB-KW"/>
</dbReference>
<keyword evidence="1" id="KW-0234">DNA repair</keyword>
<dbReference type="InterPro" id="IPR010285">
    <property type="entry name" value="DNA_helicase_pif1-like_DEAD"/>
</dbReference>
<gene>
    <name evidence="4" type="ORF">ANCCAN_20739</name>
</gene>
<dbReference type="CDD" id="cd18809">
    <property type="entry name" value="SF1_C_RecD"/>
    <property type="match status" value="1"/>
</dbReference>
<keyword evidence="1" id="KW-0547">Nucleotide-binding</keyword>
<dbReference type="Proteomes" id="UP000252519">
    <property type="component" value="Unassembled WGS sequence"/>
</dbReference>
<keyword evidence="5" id="KW-1185">Reference proteome</keyword>
<name>A0A368FQZ5_ANCCA</name>
<evidence type="ECO:0000313" key="5">
    <source>
        <dbReference type="Proteomes" id="UP000252519"/>
    </source>
</evidence>
<keyword evidence="1" id="KW-0233">DNA recombination</keyword>
<dbReference type="EC" id="5.6.2.3" evidence="1"/>
<dbReference type="SUPFAM" id="SSF52540">
    <property type="entry name" value="P-loop containing nucleoside triphosphate hydrolases"/>
    <property type="match status" value="2"/>
</dbReference>
<feature type="domain" description="DNA helicase Pif1-like 2B" evidence="3">
    <location>
        <begin position="683"/>
        <end position="729"/>
    </location>
</feature>
<protein>
    <recommendedName>
        <fullName evidence="1">ATP-dependent DNA helicase</fullName>
        <ecNumber evidence="1">5.6.2.3</ecNumber>
    </recommendedName>
</protein>
<feature type="domain" description="DNA helicase Pif1-like DEAD-box helicase" evidence="2">
    <location>
        <begin position="442"/>
        <end position="546"/>
    </location>
</feature>
<dbReference type="GO" id="GO:0000723">
    <property type="term" value="P:telomere maintenance"/>
    <property type="evidence" value="ECO:0007669"/>
    <property type="project" value="InterPro"/>
</dbReference>
<dbReference type="PANTHER" id="PTHR10492:SF57">
    <property type="entry name" value="ATP-DEPENDENT DNA HELICASE"/>
    <property type="match status" value="1"/>
</dbReference>
<dbReference type="InterPro" id="IPR027417">
    <property type="entry name" value="P-loop_NTPase"/>
</dbReference>
<dbReference type="OrthoDB" id="10056572at2759"/>
<organism evidence="4 5">
    <name type="scientific">Ancylostoma caninum</name>
    <name type="common">Dog hookworm</name>
    <dbReference type="NCBI Taxonomy" id="29170"/>
    <lineage>
        <taxon>Eukaryota</taxon>
        <taxon>Metazoa</taxon>
        <taxon>Ecdysozoa</taxon>
        <taxon>Nematoda</taxon>
        <taxon>Chromadorea</taxon>
        <taxon>Rhabditida</taxon>
        <taxon>Rhabditina</taxon>
        <taxon>Rhabditomorpha</taxon>
        <taxon>Strongyloidea</taxon>
        <taxon>Ancylostomatidae</taxon>
        <taxon>Ancylostomatinae</taxon>
        <taxon>Ancylostoma</taxon>
    </lineage>
</organism>
<dbReference type="GO" id="GO:0016887">
    <property type="term" value="F:ATP hydrolysis activity"/>
    <property type="evidence" value="ECO:0007669"/>
    <property type="project" value="RHEA"/>
</dbReference>
<dbReference type="InterPro" id="IPR049163">
    <property type="entry name" value="Pif1-like_2B_dom"/>
</dbReference>
<dbReference type="AlphaFoldDB" id="A0A368FQZ5"/>
<evidence type="ECO:0000259" key="3">
    <source>
        <dbReference type="Pfam" id="PF21530"/>
    </source>
</evidence>
<evidence type="ECO:0000256" key="1">
    <source>
        <dbReference type="RuleBase" id="RU363044"/>
    </source>
</evidence>
<dbReference type="Gene3D" id="3.40.50.300">
    <property type="entry name" value="P-loop containing nucleotide triphosphate hydrolases"/>
    <property type="match status" value="2"/>
</dbReference>
<accession>A0A368FQZ5</accession>
<dbReference type="GO" id="GO:0005524">
    <property type="term" value="F:ATP binding"/>
    <property type="evidence" value="ECO:0007669"/>
    <property type="project" value="UniProtKB-KW"/>
</dbReference>
<dbReference type="GO" id="GO:0043139">
    <property type="term" value="F:5'-3' DNA helicase activity"/>
    <property type="evidence" value="ECO:0007669"/>
    <property type="project" value="UniProtKB-EC"/>
</dbReference>
<keyword evidence="1" id="KW-0347">Helicase</keyword>
<comment type="catalytic activity">
    <reaction evidence="1">
        <text>ATP + H2O = ADP + phosphate + H(+)</text>
        <dbReference type="Rhea" id="RHEA:13065"/>
        <dbReference type="ChEBI" id="CHEBI:15377"/>
        <dbReference type="ChEBI" id="CHEBI:15378"/>
        <dbReference type="ChEBI" id="CHEBI:30616"/>
        <dbReference type="ChEBI" id="CHEBI:43474"/>
        <dbReference type="ChEBI" id="CHEBI:456216"/>
        <dbReference type="EC" id="5.6.2.3"/>
    </reaction>
</comment>
<keyword evidence="1" id="KW-0067">ATP-binding</keyword>